<sequence length="192" mass="23054">MYELILQNISKHIQFTEEETSFFISMLKKRKLRKRQFLVQKGDICKHETFVIKGCLRAIYTTPNAQEYMTQFAMEDWWINDFESFLTGKPATLDIEALEDCTLLQIDYPSLQLIYERIPKFERFSRLMLEKSYLSLYKRMVSSMSKPAEERYQDFLKQYPNLHHRIPQYHIAAYLGITPEFLSKIRKKLAKQ</sequence>
<proteinExistence type="predicted"/>
<dbReference type="InterPro" id="IPR014710">
    <property type="entry name" value="RmlC-like_jellyroll"/>
</dbReference>
<reference evidence="2 3" key="1">
    <citation type="submission" date="2024-04" db="EMBL/GenBank/DDBJ databases">
        <title>Novel genus in family Flammeovirgaceae.</title>
        <authorList>
            <person name="Nguyen T.H."/>
            <person name="Vuong T.Q."/>
            <person name="Le H."/>
            <person name="Kim S.-G."/>
        </authorList>
    </citation>
    <scope>NUCLEOTIDE SEQUENCE [LARGE SCALE GENOMIC DNA]</scope>
    <source>
        <strain evidence="2 3">JCM 23209</strain>
    </source>
</reference>
<evidence type="ECO:0000313" key="2">
    <source>
        <dbReference type="EMBL" id="MEN7550986.1"/>
    </source>
</evidence>
<dbReference type="EMBL" id="JBDKWZ010000018">
    <property type="protein sequence ID" value="MEN7550986.1"/>
    <property type="molecule type" value="Genomic_DNA"/>
</dbReference>
<organism evidence="2 3">
    <name type="scientific">Rapidithrix thailandica</name>
    <dbReference type="NCBI Taxonomy" id="413964"/>
    <lineage>
        <taxon>Bacteria</taxon>
        <taxon>Pseudomonadati</taxon>
        <taxon>Bacteroidota</taxon>
        <taxon>Cytophagia</taxon>
        <taxon>Cytophagales</taxon>
        <taxon>Flammeovirgaceae</taxon>
        <taxon>Rapidithrix</taxon>
    </lineage>
</organism>
<name>A0AAW9SJU6_9BACT</name>
<dbReference type="AlphaFoldDB" id="A0AAW9SJU6"/>
<feature type="domain" description="Cyclic nucleotide-binding" evidence="1">
    <location>
        <begin position="30"/>
        <end position="114"/>
    </location>
</feature>
<dbReference type="SUPFAM" id="SSF51206">
    <property type="entry name" value="cAMP-binding domain-like"/>
    <property type="match status" value="1"/>
</dbReference>
<keyword evidence="3" id="KW-1185">Reference proteome</keyword>
<dbReference type="RefSeq" id="WP_346823768.1">
    <property type="nucleotide sequence ID" value="NZ_JBDKWZ010000018.1"/>
</dbReference>
<gene>
    <name evidence="2" type="ORF">AAG747_23900</name>
</gene>
<dbReference type="Proteomes" id="UP001403385">
    <property type="component" value="Unassembled WGS sequence"/>
</dbReference>
<dbReference type="InterPro" id="IPR000595">
    <property type="entry name" value="cNMP-bd_dom"/>
</dbReference>
<dbReference type="CDD" id="cd00038">
    <property type="entry name" value="CAP_ED"/>
    <property type="match status" value="1"/>
</dbReference>
<dbReference type="InterPro" id="IPR018490">
    <property type="entry name" value="cNMP-bd_dom_sf"/>
</dbReference>
<accession>A0AAW9SJU6</accession>
<dbReference type="Pfam" id="PF00027">
    <property type="entry name" value="cNMP_binding"/>
    <property type="match status" value="1"/>
</dbReference>
<evidence type="ECO:0000259" key="1">
    <source>
        <dbReference type="Pfam" id="PF00027"/>
    </source>
</evidence>
<protein>
    <submittedName>
        <fullName evidence="2">Crp/Fnr family transcriptional regulator</fullName>
    </submittedName>
</protein>
<comment type="caution">
    <text evidence="2">The sequence shown here is derived from an EMBL/GenBank/DDBJ whole genome shotgun (WGS) entry which is preliminary data.</text>
</comment>
<dbReference type="Gene3D" id="2.60.120.10">
    <property type="entry name" value="Jelly Rolls"/>
    <property type="match status" value="1"/>
</dbReference>
<evidence type="ECO:0000313" key="3">
    <source>
        <dbReference type="Proteomes" id="UP001403385"/>
    </source>
</evidence>